<sequence>MAMCWGLAYAYTALFNTIQQLQREKKVSVSDGKTTDNAATPTPNAAAIPNLMTSTAATQTQTTTDNAATPGPSTAATVAPVTSTAAVQTPTTDTAVTPTTVIIPAAKPEDQFMPISASPVRKGKSQKEARKMKQDEETMYLPPGRASYQELLLRESEEEEEEEETPTTDYSLEKGIQSLRESAIVMIYHKLDAGKGPIDPDEVESECRPHFAFTWRGFQYTWNRLPQGWKHSPTICHGLIQTELEQGQAPEHLQYIDDIVWGHTAEEVFEKGRKIIQILLKAGFAIKQSKVKGPAQEIQFLEINWQDGRCQIPRDVINKITAMSPPTNKKETQAFLAAVGFWRMHIPNYSLIVSPLYHVTRKKNDFKRGPEQHQAFEQIKQEIVHAVALGPVQTRPDVQNVLYTAAGENGPTWKLAAFGDRDTEDLRPAIPQLKKRYWQPMKGFKLLRK</sequence>
<dbReference type="PANTHER" id="PTHR33064">
    <property type="entry name" value="POL PROTEIN"/>
    <property type="match status" value="1"/>
</dbReference>
<dbReference type="EMBL" id="LMAW01003174">
    <property type="protein sequence ID" value="KQK73636.1"/>
    <property type="molecule type" value="Genomic_DNA"/>
</dbReference>
<dbReference type="Gene3D" id="3.30.70.270">
    <property type="match status" value="2"/>
</dbReference>
<dbReference type="InterPro" id="IPR043128">
    <property type="entry name" value="Rev_trsase/Diguanyl_cyclase"/>
</dbReference>
<gene>
    <name evidence="4" type="ORF">AAES_165338</name>
</gene>
<proteinExistence type="inferred from homology"/>
<dbReference type="InterPro" id="IPR000477">
    <property type="entry name" value="RT_dom"/>
</dbReference>
<feature type="domain" description="Reverse transcriptase" evidence="3">
    <location>
        <begin position="207"/>
        <end position="301"/>
    </location>
</feature>
<dbReference type="Proteomes" id="UP000051836">
    <property type="component" value="Unassembled WGS sequence"/>
</dbReference>
<dbReference type="InterPro" id="IPR043502">
    <property type="entry name" value="DNA/RNA_pol_sf"/>
</dbReference>
<dbReference type="InterPro" id="IPR051320">
    <property type="entry name" value="Viral_Replic_Matur_Polypro"/>
</dbReference>
<dbReference type="OrthoDB" id="9950135at2759"/>
<dbReference type="STRING" id="12930.A0A0Q3PBN9"/>
<dbReference type="Pfam" id="PF00078">
    <property type="entry name" value="RVT_1"/>
    <property type="match status" value="1"/>
</dbReference>
<evidence type="ECO:0000256" key="2">
    <source>
        <dbReference type="ARBA" id="ARBA00012180"/>
    </source>
</evidence>
<protein>
    <recommendedName>
        <fullName evidence="2">ribonuclease H</fullName>
        <ecNumber evidence="2">3.1.26.4</ecNumber>
    </recommendedName>
</protein>
<evidence type="ECO:0000313" key="4">
    <source>
        <dbReference type="EMBL" id="KQK73636.1"/>
    </source>
</evidence>
<evidence type="ECO:0000259" key="3">
    <source>
        <dbReference type="Pfam" id="PF00078"/>
    </source>
</evidence>
<evidence type="ECO:0000256" key="1">
    <source>
        <dbReference type="ARBA" id="ARBA00010879"/>
    </source>
</evidence>
<comment type="caution">
    <text evidence="4">The sequence shown here is derived from an EMBL/GenBank/DDBJ whole genome shotgun (WGS) entry which is preliminary data.</text>
</comment>
<reference evidence="4 5" key="1">
    <citation type="submission" date="2015-10" db="EMBL/GenBank/DDBJ databases">
        <authorList>
            <person name="Gilbert D.G."/>
        </authorList>
    </citation>
    <scope>NUCLEOTIDE SEQUENCE [LARGE SCALE GENOMIC DNA]</scope>
    <source>
        <strain evidence="4">FVVF132</strain>
    </source>
</reference>
<keyword evidence="5" id="KW-1185">Reference proteome</keyword>
<dbReference type="EC" id="3.1.26.4" evidence="2"/>
<organism evidence="4 5">
    <name type="scientific">Amazona aestiva</name>
    <name type="common">Blue-fronted Amazon parrot</name>
    <dbReference type="NCBI Taxonomy" id="12930"/>
    <lineage>
        <taxon>Eukaryota</taxon>
        <taxon>Metazoa</taxon>
        <taxon>Chordata</taxon>
        <taxon>Craniata</taxon>
        <taxon>Vertebrata</taxon>
        <taxon>Euteleostomi</taxon>
        <taxon>Archelosauria</taxon>
        <taxon>Archosauria</taxon>
        <taxon>Dinosauria</taxon>
        <taxon>Saurischia</taxon>
        <taxon>Theropoda</taxon>
        <taxon>Coelurosauria</taxon>
        <taxon>Aves</taxon>
        <taxon>Neognathae</taxon>
        <taxon>Neoaves</taxon>
        <taxon>Telluraves</taxon>
        <taxon>Australaves</taxon>
        <taxon>Psittaciformes</taxon>
        <taxon>Psittacidae</taxon>
        <taxon>Amazona</taxon>
    </lineage>
</organism>
<accession>A0A0Q3PBN9</accession>
<dbReference type="GO" id="GO:0004523">
    <property type="term" value="F:RNA-DNA hybrid ribonuclease activity"/>
    <property type="evidence" value="ECO:0007669"/>
    <property type="project" value="UniProtKB-EC"/>
</dbReference>
<evidence type="ECO:0000313" key="5">
    <source>
        <dbReference type="Proteomes" id="UP000051836"/>
    </source>
</evidence>
<dbReference type="PANTHER" id="PTHR33064:SF29">
    <property type="entry name" value="PEPTIDASE A2 DOMAIN-CONTAINING PROTEIN-RELATED"/>
    <property type="match status" value="1"/>
</dbReference>
<comment type="similarity">
    <text evidence="1">Belongs to the beta type-B retroviral polymerase family. HERV class-II K(HML-2) pol subfamily.</text>
</comment>
<dbReference type="AlphaFoldDB" id="A0A0Q3PBN9"/>
<name>A0A0Q3PBN9_AMAAE</name>
<dbReference type="SUPFAM" id="SSF56672">
    <property type="entry name" value="DNA/RNA polymerases"/>
    <property type="match status" value="1"/>
</dbReference>